<reference evidence="2" key="2">
    <citation type="submission" date="2016-06" db="EMBL/GenBank/DDBJ databases">
        <authorList>
            <person name="Huang P."/>
            <person name="Jiang X."/>
            <person name="Liu X."/>
        </authorList>
    </citation>
    <scope>NUCLEOTIDE SEQUENCE</scope>
    <source>
        <strain evidence="2">852011</strain>
    </source>
</reference>
<accession>A0A9Q6WL24</accession>
<evidence type="ECO:0000313" key="1">
    <source>
        <dbReference type="EMBL" id="MEO1752477.1"/>
    </source>
</evidence>
<dbReference type="RefSeq" id="WP_107200719.1">
    <property type="nucleotide sequence ID" value="NZ_CP015958.1"/>
</dbReference>
<evidence type="ECO:0000313" key="2">
    <source>
        <dbReference type="EMBL" id="QLB62254.1"/>
    </source>
</evidence>
<proteinExistence type="predicted"/>
<dbReference type="Proteomes" id="UP001462961">
    <property type="component" value="Unassembled WGS sequence"/>
</dbReference>
<dbReference type="InterPro" id="IPR016039">
    <property type="entry name" value="Thiolase-like"/>
</dbReference>
<keyword evidence="4" id="KW-1185">Reference proteome</keyword>
<reference evidence="2 3" key="1">
    <citation type="journal article" date="2014" name="Genome Announc.">
        <title>Draft Genome Sequence of the Haloacid-Degrading Burkholderia caribensis Strain MBA4.</title>
        <authorList>
            <person name="Pan Y."/>
            <person name="Kong K.F."/>
            <person name="Tsang J.S."/>
        </authorList>
    </citation>
    <scope>NUCLEOTIDE SEQUENCE [LARGE SCALE GENOMIC DNA]</scope>
    <source>
        <strain evidence="2 3">852011</strain>
    </source>
</reference>
<dbReference type="GO" id="GO:0016746">
    <property type="term" value="F:acyltransferase activity"/>
    <property type="evidence" value="ECO:0007669"/>
    <property type="project" value="InterPro"/>
</dbReference>
<dbReference type="EMBL" id="CP015958">
    <property type="protein sequence ID" value="QLB62254.1"/>
    <property type="molecule type" value="Genomic_DNA"/>
</dbReference>
<gene>
    <name evidence="2" type="ORF">A9O66_07590</name>
    <name evidence="1" type="ORF">VOI32_00845</name>
</gene>
<evidence type="ECO:0000313" key="4">
    <source>
        <dbReference type="Proteomes" id="UP001462961"/>
    </source>
</evidence>
<organism evidence="2 3">
    <name type="scientific">Paraburkholderia caribensis</name>
    <dbReference type="NCBI Taxonomy" id="75105"/>
    <lineage>
        <taxon>Bacteria</taxon>
        <taxon>Pseudomonadati</taxon>
        <taxon>Pseudomonadota</taxon>
        <taxon>Betaproteobacteria</taxon>
        <taxon>Burkholderiales</taxon>
        <taxon>Burkholderiaceae</taxon>
        <taxon>Paraburkholderia</taxon>
    </lineage>
</organism>
<name>A0A9Q6WL24_9BURK</name>
<dbReference type="EMBL" id="JAYLVJ010000001">
    <property type="protein sequence ID" value="MEO1752477.1"/>
    <property type="molecule type" value="Genomic_DNA"/>
</dbReference>
<reference evidence="1 4" key="3">
    <citation type="submission" date="2024-01" db="EMBL/GenBank/DDBJ databases">
        <title>The diversity of rhizobia nodulating Mimosa spp. in eleven states of Brazil covering several biomes is determined by host plant, location, and edaphic factors.</title>
        <authorList>
            <person name="Rouws L."/>
            <person name="Barauna A."/>
            <person name="Beukes C."/>
            <person name="De Faria S.M."/>
            <person name="Gross E."/>
            <person name="Dos Reis Junior F.B."/>
            <person name="Simon M."/>
            <person name="Maluk M."/>
            <person name="Odee D.W."/>
            <person name="Kenicer G."/>
            <person name="Young J.P.W."/>
            <person name="Reis V.M."/>
            <person name="Zilli J."/>
            <person name="James E.K."/>
        </authorList>
    </citation>
    <scope>NUCLEOTIDE SEQUENCE [LARGE SCALE GENOMIC DNA]</scope>
    <source>
        <strain evidence="1 4">JHI1651</strain>
    </source>
</reference>
<protein>
    <submittedName>
        <fullName evidence="2">Uncharacterized protein</fullName>
    </submittedName>
</protein>
<sequence length="294" mass="31660">MNPVFLTPVNVFADNASWPEPRWYQAPLSRQLSMTEREKAVAASRLRFSRYQAFSTVLAAAAVNLLTPYFKAQPRGILALAGSTGLDVSWAMLERITSGKPDLINPIMFPATLDSGCPSAIAALFDAHAFALSLNANRDAFVHALYVARLMLFNGDASEIILVSALDGGPTLTRACNEADRAQPASSGIAFLVEASLPQRTCIRLTWSGAPSDAGRAPHADLPDSAIRLKSNDWISVEMVDAIKFLAVLRTNPTVHIRPSGYARELIVAETVIVPASDNTHRDDESGECGAHST</sequence>
<evidence type="ECO:0000313" key="3">
    <source>
        <dbReference type="Proteomes" id="UP000509548"/>
    </source>
</evidence>
<dbReference type="Proteomes" id="UP000509548">
    <property type="component" value="Chromosome 1"/>
</dbReference>
<dbReference type="SUPFAM" id="SSF53901">
    <property type="entry name" value="Thiolase-like"/>
    <property type="match status" value="1"/>
</dbReference>
<dbReference type="AlphaFoldDB" id="A0A9Q6WL24"/>